<dbReference type="OrthoDB" id="9773354at2"/>
<accession>A0A1I7GWA7</accession>
<dbReference type="Gene3D" id="2.60.40.420">
    <property type="entry name" value="Cupredoxins - blue copper proteins"/>
    <property type="match status" value="1"/>
</dbReference>
<keyword evidence="3" id="KW-1185">Reference proteome</keyword>
<protein>
    <recommendedName>
        <fullName evidence="4">Cupredoxin-like domain-containing protein</fullName>
    </recommendedName>
</protein>
<feature type="signal peptide" evidence="1">
    <location>
        <begin position="1"/>
        <end position="33"/>
    </location>
</feature>
<gene>
    <name evidence="2" type="ORF">SAMN05421543_10399</name>
</gene>
<keyword evidence="1" id="KW-0732">Signal</keyword>
<dbReference type="SUPFAM" id="SSF49503">
    <property type="entry name" value="Cupredoxins"/>
    <property type="match status" value="1"/>
</dbReference>
<sequence>MFQRQARTWPRLAAAAAAVWLGAAMAPQAAAHAATVSYRVVTNEITAKQADGSEKQVYRFDPAVYVATEGDDVELHLFGLKGHDHPFVLEGYNLKGVVHRNEETVLRFQADKPGFFRLLCTAHADAAHEGPMEAYLVVVPKRG</sequence>
<organism evidence="2 3">
    <name type="scientific">Alicyclobacillus macrosporangiidus</name>
    <dbReference type="NCBI Taxonomy" id="392015"/>
    <lineage>
        <taxon>Bacteria</taxon>
        <taxon>Bacillati</taxon>
        <taxon>Bacillota</taxon>
        <taxon>Bacilli</taxon>
        <taxon>Bacillales</taxon>
        <taxon>Alicyclobacillaceae</taxon>
        <taxon>Alicyclobacillus</taxon>
    </lineage>
</organism>
<evidence type="ECO:0000313" key="3">
    <source>
        <dbReference type="Proteomes" id="UP000183508"/>
    </source>
</evidence>
<dbReference type="AlphaFoldDB" id="A0A1I7GWA7"/>
<proteinExistence type="predicted"/>
<feature type="chain" id="PRO_5010271598" description="Cupredoxin-like domain-containing protein" evidence="1">
    <location>
        <begin position="34"/>
        <end position="143"/>
    </location>
</feature>
<dbReference type="EMBL" id="FPBV01000003">
    <property type="protein sequence ID" value="SFU52711.1"/>
    <property type="molecule type" value="Genomic_DNA"/>
</dbReference>
<name>A0A1I7GWA7_9BACL</name>
<dbReference type="eggNOG" id="COG4633">
    <property type="taxonomic scope" value="Bacteria"/>
</dbReference>
<reference evidence="3" key="1">
    <citation type="submission" date="2016-10" db="EMBL/GenBank/DDBJ databases">
        <authorList>
            <person name="Varghese N."/>
        </authorList>
    </citation>
    <scope>NUCLEOTIDE SEQUENCE [LARGE SCALE GENOMIC DNA]</scope>
    <source>
        <strain evidence="3">DSM 17980</strain>
    </source>
</reference>
<dbReference type="InterPro" id="IPR008972">
    <property type="entry name" value="Cupredoxin"/>
</dbReference>
<evidence type="ECO:0000256" key="1">
    <source>
        <dbReference type="SAM" id="SignalP"/>
    </source>
</evidence>
<evidence type="ECO:0008006" key="4">
    <source>
        <dbReference type="Google" id="ProtNLM"/>
    </source>
</evidence>
<dbReference type="Proteomes" id="UP000183508">
    <property type="component" value="Unassembled WGS sequence"/>
</dbReference>
<dbReference type="STRING" id="392015.SAMN05421543_10399"/>
<dbReference type="RefSeq" id="WP_083430162.1">
    <property type="nucleotide sequence ID" value="NZ_FPBV01000003.1"/>
</dbReference>
<evidence type="ECO:0000313" key="2">
    <source>
        <dbReference type="EMBL" id="SFU52711.1"/>
    </source>
</evidence>